<reference evidence="2" key="1">
    <citation type="submission" date="2021-02" db="EMBL/GenBank/DDBJ databases">
        <authorList>
            <person name="Dougan E. K."/>
            <person name="Rhodes N."/>
            <person name="Thang M."/>
            <person name="Chan C."/>
        </authorList>
    </citation>
    <scope>NUCLEOTIDE SEQUENCE</scope>
</reference>
<evidence type="ECO:0000313" key="3">
    <source>
        <dbReference type="Proteomes" id="UP000626109"/>
    </source>
</evidence>
<gene>
    <name evidence="2" type="ORF">PGLA2088_LOCUS37379</name>
</gene>
<dbReference type="Proteomes" id="UP000626109">
    <property type="component" value="Unassembled WGS sequence"/>
</dbReference>
<feature type="non-terminal residue" evidence="2">
    <location>
        <position position="1"/>
    </location>
</feature>
<dbReference type="GO" id="GO:0003950">
    <property type="term" value="F:NAD+ poly-ADP-ribosyltransferase activity"/>
    <property type="evidence" value="ECO:0007669"/>
    <property type="project" value="InterPro"/>
</dbReference>
<proteinExistence type="predicted"/>
<organism evidence="2 3">
    <name type="scientific">Polarella glacialis</name>
    <name type="common">Dinoflagellate</name>
    <dbReference type="NCBI Taxonomy" id="89957"/>
    <lineage>
        <taxon>Eukaryota</taxon>
        <taxon>Sar</taxon>
        <taxon>Alveolata</taxon>
        <taxon>Dinophyceae</taxon>
        <taxon>Suessiales</taxon>
        <taxon>Suessiaceae</taxon>
        <taxon>Polarella</taxon>
    </lineage>
</organism>
<dbReference type="InterPro" id="IPR012317">
    <property type="entry name" value="Poly(ADP-ribose)pol_cat_dom"/>
</dbReference>
<comment type="caution">
    <text evidence="2">The sequence shown here is derived from an EMBL/GenBank/DDBJ whole genome shotgun (WGS) entry which is preliminary data.</text>
</comment>
<dbReference type="Gene3D" id="3.90.228.10">
    <property type="match status" value="1"/>
</dbReference>
<dbReference type="PANTHER" id="PTHR45740">
    <property type="entry name" value="POLY [ADP-RIBOSE] POLYMERASE"/>
    <property type="match status" value="1"/>
</dbReference>
<dbReference type="PANTHER" id="PTHR45740:SF2">
    <property type="entry name" value="POLY [ADP-RIBOSE] POLYMERASE"/>
    <property type="match status" value="1"/>
</dbReference>
<sequence>DLATVHALLQAGARTSGPLEKFAERPEFAQAQALLAKSVRQSLQKAVATCDRKAARQACSEAVRYGLCELPEYKRLVDLRKQLVLQNIEEAAARKEQENLRAKLQEAIEDPDLELEHLREEPGFRGGLKVYRDLLSLPPYFEDEQVLESVSKRHSVKREELLSDALCQAFQELMDKTYRKVRTKDRRGEIPKRLLVKEVLVVKNSSNFVEYLRRREEIRQQLETDKGVPPSVVVNDLNGTQACKTLANLARGQPFHSVWRDAQGVSADPIDTKINEFYLFHGTGPEAATAITEGDFRMDLAGSNAGTLYGRGIYFSESTGKSDEYSRQDSRGLCPVLVCRVTLGRILYTDEEYPDTRQLVRSCVAGNTHSVLGDREKIRNTFRELIVFDSDQAYTEFIVWYAREF</sequence>
<dbReference type="GO" id="GO:1990404">
    <property type="term" value="F:NAD+-protein mono-ADP-ribosyltransferase activity"/>
    <property type="evidence" value="ECO:0007669"/>
    <property type="project" value="TreeGrafter"/>
</dbReference>
<accession>A0A813KZP7</accession>
<dbReference type="EMBL" id="CAJNNW010032457">
    <property type="protein sequence ID" value="CAE8713174.1"/>
    <property type="molecule type" value="Genomic_DNA"/>
</dbReference>
<feature type="domain" description="PARP catalytic" evidence="1">
    <location>
        <begin position="271"/>
        <end position="372"/>
    </location>
</feature>
<name>A0A813KZP7_POLGL</name>
<protein>
    <recommendedName>
        <fullName evidence="1">PARP catalytic domain-containing protein</fullName>
    </recommendedName>
</protein>
<dbReference type="GO" id="GO:0005634">
    <property type="term" value="C:nucleus"/>
    <property type="evidence" value="ECO:0007669"/>
    <property type="project" value="TreeGrafter"/>
</dbReference>
<dbReference type="InterPro" id="IPR051712">
    <property type="entry name" value="ARTD-AVP"/>
</dbReference>
<dbReference type="Pfam" id="PF00644">
    <property type="entry name" value="PARP"/>
    <property type="match status" value="1"/>
</dbReference>
<evidence type="ECO:0000313" key="2">
    <source>
        <dbReference type="EMBL" id="CAE8713174.1"/>
    </source>
</evidence>
<evidence type="ECO:0000259" key="1">
    <source>
        <dbReference type="Pfam" id="PF00644"/>
    </source>
</evidence>
<dbReference type="SUPFAM" id="SSF56399">
    <property type="entry name" value="ADP-ribosylation"/>
    <property type="match status" value="1"/>
</dbReference>
<dbReference type="AlphaFoldDB" id="A0A813KZP7"/>